<sequence>MFARLQSALGIPFRMKSLVFATTDSRELAQQLTLPSGAIREAEGSYAEDRSSPLVVRVLKDFG</sequence>
<dbReference type="RefSeq" id="XP_007312002.1">
    <property type="nucleotide sequence ID" value="XM_007311940.1"/>
</dbReference>
<evidence type="ECO:0000313" key="1">
    <source>
        <dbReference type="EMBL" id="EGO30118.1"/>
    </source>
</evidence>
<dbReference type="EMBL" id="GL945428">
    <property type="protein sequence ID" value="EGO30118.1"/>
    <property type="molecule type" value="Genomic_DNA"/>
</dbReference>
<dbReference type="AlphaFoldDB" id="F8ND34"/>
<accession>F8ND34</accession>
<dbReference type="HOGENOM" id="CLU_2887179_0_0_1"/>
<dbReference type="GeneID" id="18817010"/>
<dbReference type="KEGG" id="sla:SERLADRAFT_454375"/>
<protein>
    <submittedName>
        <fullName evidence="1">Uncharacterized protein</fullName>
    </submittedName>
</protein>
<dbReference type="Proteomes" id="UP000008064">
    <property type="component" value="Unassembled WGS sequence"/>
</dbReference>
<gene>
    <name evidence="1" type="ORF">SERLADRAFT_454375</name>
</gene>
<name>F8ND34_SERL9</name>
<reference evidence="1" key="1">
    <citation type="submission" date="2011-04" db="EMBL/GenBank/DDBJ databases">
        <title>Evolution of plant cell wall degrading machinery underlies the functional diversity of forest fungi.</title>
        <authorList>
            <consortium name="US DOE Joint Genome Institute (JGI-PGF)"/>
            <person name="Eastwood D.C."/>
            <person name="Floudas D."/>
            <person name="Binder M."/>
            <person name="Majcherczyk A."/>
            <person name="Schneider P."/>
            <person name="Aerts A."/>
            <person name="Asiegbu F.O."/>
            <person name="Baker S.E."/>
            <person name="Barry K."/>
            <person name="Bendiksby M."/>
            <person name="Blumentritt M."/>
            <person name="Coutinho P.M."/>
            <person name="Cullen D."/>
            <person name="Cullen D."/>
            <person name="Gathman A."/>
            <person name="Goodell B."/>
            <person name="Henrissat B."/>
            <person name="Ihrmark K."/>
            <person name="Kauserud H."/>
            <person name="Kohler A."/>
            <person name="LaButti K."/>
            <person name="Lapidus A."/>
            <person name="Lavin J.L."/>
            <person name="Lee Y.-H."/>
            <person name="Lindquist E."/>
            <person name="Lilly W."/>
            <person name="Lucas S."/>
            <person name="Morin E."/>
            <person name="Murat C."/>
            <person name="Oguiza J.A."/>
            <person name="Park J."/>
            <person name="Pisabarro A.G."/>
            <person name="Riley R."/>
            <person name="Rosling A."/>
            <person name="Salamov A."/>
            <person name="Schmidt O."/>
            <person name="Schmutz J."/>
            <person name="Skrede I."/>
            <person name="Stenlid J."/>
            <person name="Wiebenga A."/>
            <person name="Xie X."/>
            <person name="Kues U."/>
            <person name="Hibbett D.S."/>
            <person name="Hoffmeister D."/>
            <person name="Hogberg N."/>
            <person name="Martin F."/>
            <person name="Grigoriev I.V."/>
            <person name="Watkinson S.C."/>
        </authorList>
    </citation>
    <scope>NUCLEOTIDE SEQUENCE</scope>
    <source>
        <strain evidence="1">S7.9</strain>
    </source>
</reference>
<organism>
    <name type="scientific">Serpula lacrymans var. lacrymans (strain S7.9)</name>
    <name type="common">Dry rot fungus</name>
    <dbReference type="NCBI Taxonomy" id="578457"/>
    <lineage>
        <taxon>Eukaryota</taxon>
        <taxon>Fungi</taxon>
        <taxon>Dikarya</taxon>
        <taxon>Basidiomycota</taxon>
        <taxon>Agaricomycotina</taxon>
        <taxon>Agaricomycetes</taxon>
        <taxon>Agaricomycetidae</taxon>
        <taxon>Boletales</taxon>
        <taxon>Coniophorineae</taxon>
        <taxon>Serpulaceae</taxon>
        <taxon>Serpula</taxon>
    </lineage>
</organism>
<proteinExistence type="predicted"/>